<evidence type="ECO:0000313" key="6">
    <source>
        <dbReference type="Ensembl" id="ENSSOCP00000009267.1"/>
    </source>
</evidence>
<organism evidence="6 7">
    <name type="scientific">Strix occidentalis caurina</name>
    <name type="common">northern spotted owl</name>
    <dbReference type="NCBI Taxonomy" id="311401"/>
    <lineage>
        <taxon>Eukaryota</taxon>
        <taxon>Metazoa</taxon>
        <taxon>Chordata</taxon>
        <taxon>Craniata</taxon>
        <taxon>Vertebrata</taxon>
        <taxon>Euteleostomi</taxon>
        <taxon>Archelosauria</taxon>
        <taxon>Archosauria</taxon>
        <taxon>Dinosauria</taxon>
        <taxon>Saurischia</taxon>
        <taxon>Theropoda</taxon>
        <taxon>Coelurosauria</taxon>
        <taxon>Aves</taxon>
        <taxon>Neognathae</taxon>
        <taxon>Neoaves</taxon>
        <taxon>Telluraves</taxon>
        <taxon>Strigiformes</taxon>
        <taxon>Strigidae</taxon>
        <taxon>Strix</taxon>
    </lineage>
</organism>
<dbReference type="PRINTS" id="PR01639">
    <property type="entry name" value="PROFILINMAML"/>
</dbReference>
<keyword evidence="4" id="KW-0206">Cytoskeleton</keyword>
<reference evidence="6" key="2">
    <citation type="submission" date="2025-09" db="UniProtKB">
        <authorList>
            <consortium name="Ensembl"/>
        </authorList>
    </citation>
    <scope>IDENTIFICATION</scope>
</reference>
<accession>A0A8D0F577</accession>
<dbReference type="GO" id="GO:0030833">
    <property type="term" value="P:regulation of actin filament polymerization"/>
    <property type="evidence" value="ECO:0007669"/>
    <property type="project" value="TreeGrafter"/>
</dbReference>
<dbReference type="Pfam" id="PF00235">
    <property type="entry name" value="Profilin"/>
    <property type="match status" value="1"/>
</dbReference>
<evidence type="ECO:0000256" key="4">
    <source>
        <dbReference type="ARBA" id="ARBA00023212"/>
    </source>
</evidence>
<dbReference type="Gene3D" id="3.30.450.30">
    <property type="entry name" value="Dynein light chain 2a, cytoplasmic"/>
    <property type="match status" value="1"/>
</dbReference>
<dbReference type="InterPro" id="IPR005455">
    <property type="entry name" value="PFN_euk"/>
</dbReference>
<dbReference type="GO" id="GO:0032233">
    <property type="term" value="P:positive regulation of actin filament bundle assembly"/>
    <property type="evidence" value="ECO:0007669"/>
    <property type="project" value="TreeGrafter"/>
</dbReference>
<evidence type="ECO:0000256" key="2">
    <source>
        <dbReference type="ARBA" id="ARBA00010058"/>
    </source>
</evidence>
<dbReference type="GO" id="GO:0005737">
    <property type="term" value="C:cytoplasm"/>
    <property type="evidence" value="ECO:0007669"/>
    <property type="project" value="TreeGrafter"/>
</dbReference>
<dbReference type="GO" id="GO:0030036">
    <property type="term" value="P:actin cytoskeleton organization"/>
    <property type="evidence" value="ECO:0007669"/>
    <property type="project" value="InterPro"/>
</dbReference>
<keyword evidence="7" id="KW-1185">Reference proteome</keyword>
<evidence type="ECO:0000313" key="7">
    <source>
        <dbReference type="Proteomes" id="UP000694551"/>
    </source>
</evidence>
<dbReference type="InterPro" id="IPR036140">
    <property type="entry name" value="PFN_sf"/>
</dbReference>
<dbReference type="Proteomes" id="UP000694551">
    <property type="component" value="Unplaced"/>
</dbReference>
<dbReference type="PANTHER" id="PTHR13936">
    <property type="entry name" value="PROFILIN"/>
    <property type="match status" value="1"/>
</dbReference>
<reference evidence="6" key="1">
    <citation type="submission" date="2025-08" db="UniProtKB">
        <authorList>
            <consortium name="Ensembl"/>
        </authorList>
    </citation>
    <scope>IDENTIFICATION</scope>
</reference>
<comment type="similarity">
    <text evidence="2 5">Belongs to the profilin family.</text>
</comment>
<dbReference type="GO" id="GO:0003779">
    <property type="term" value="F:actin binding"/>
    <property type="evidence" value="ECO:0007669"/>
    <property type="project" value="UniProtKB-KW"/>
</dbReference>
<dbReference type="GO" id="GO:0005856">
    <property type="term" value="C:cytoskeleton"/>
    <property type="evidence" value="ECO:0007669"/>
    <property type="project" value="UniProtKB-SubCell"/>
</dbReference>
<dbReference type="SUPFAM" id="SSF55770">
    <property type="entry name" value="Profilin (actin-binding protein)"/>
    <property type="match status" value="1"/>
</dbReference>
<dbReference type="Ensembl" id="ENSSOCT00000009508.1">
    <property type="protein sequence ID" value="ENSSOCP00000009267.1"/>
    <property type="gene ID" value="ENSSOCG00000007082.1"/>
</dbReference>
<sequence length="137" mass="14943">AAGWRTMEVLADNILADRNTEDVAIMGLSDKCTWAAKPGGLLTAISPQEVGLITGQQRKMFLLTGITIAGKNRSVIRDNLLVDEDNTMDIRSKGSDSRSICIGKNPKALTFLMVKKGVHGGALSQKSWFLRPTSFYM</sequence>
<dbReference type="InterPro" id="IPR048278">
    <property type="entry name" value="PFN"/>
</dbReference>
<evidence type="ECO:0000256" key="1">
    <source>
        <dbReference type="ARBA" id="ARBA00004245"/>
    </source>
</evidence>
<evidence type="ECO:0000256" key="3">
    <source>
        <dbReference type="ARBA" id="ARBA00022490"/>
    </source>
</evidence>
<dbReference type="InterPro" id="IPR005454">
    <property type="entry name" value="Profilin1/2/3_vertebrate"/>
</dbReference>
<dbReference type="PANTHER" id="PTHR13936:SF2">
    <property type="entry name" value="PROFILIN-3"/>
    <property type="match status" value="1"/>
</dbReference>
<evidence type="ECO:0000256" key="5">
    <source>
        <dbReference type="RuleBase" id="RU003909"/>
    </source>
</evidence>
<proteinExistence type="inferred from homology"/>
<name>A0A8D0F577_STROC</name>
<dbReference type="SMART" id="SM00392">
    <property type="entry name" value="PROF"/>
    <property type="match status" value="1"/>
</dbReference>
<keyword evidence="5" id="KW-0009">Actin-binding</keyword>
<comment type="subcellular location">
    <subcellularLocation>
        <location evidence="1">Cytoplasm</location>
        <location evidence="1">Cytoskeleton</location>
    </subcellularLocation>
</comment>
<dbReference type="AlphaFoldDB" id="A0A8D0F577"/>
<protein>
    <recommendedName>
        <fullName evidence="5">Profilin</fullName>
    </recommendedName>
</protein>
<keyword evidence="3" id="KW-0963">Cytoplasm</keyword>